<dbReference type="RefSeq" id="WP_204708402.1">
    <property type="nucleotide sequence ID" value="NZ_JBHSZV010000062.1"/>
</dbReference>
<dbReference type="InterPro" id="IPR049468">
    <property type="entry name" value="Restrct_endonuc-II-like_dom"/>
</dbReference>
<name>A0ABW2EP43_9BACI</name>
<keyword evidence="3" id="KW-1185">Reference proteome</keyword>
<dbReference type="Pfam" id="PF18741">
    <property type="entry name" value="MTES_1575"/>
    <property type="match status" value="1"/>
</dbReference>
<dbReference type="Gene3D" id="3.40.960.10">
    <property type="entry name" value="VSR Endonuclease"/>
    <property type="match status" value="1"/>
</dbReference>
<comment type="caution">
    <text evidence="2">The sequence shown here is derived from an EMBL/GenBank/DDBJ whole genome shotgun (WGS) entry which is preliminary data.</text>
</comment>
<organism evidence="2 3">
    <name type="scientific">Halobacillus seohaensis</name>
    <dbReference type="NCBI Taxonomy" id="447421"/>
    <lineage>
        <taxon>Bacteria</taxon>
        <taxon>Bacillati</taxon>
        <taxon>Bacillota</taxon>
        <taxon>Bacilli</taxon>
        <taxon>Bacillales</taxon>
        <taxon>Bacillaceae</taxon>
        <taxon>Halobacillus</taxon>
    </lineage>
</organism>
<dbReference type="GO" id="GO:0004519">
    <property type="term" value="F:endonuclease activity"/>
    <property type="evidence" value="ECO:0007669"/>
    <property type="project" value="UniProtKB-KW"/>
</dbReference>
<evidence type="ECO:0000313" key="3">
    <source>
        <dbReference type="Proteomes" id="UP001596410"/>
    </source>
</evidence>
<proteinExistence type="predicted"/>
<dbReference type="InterPro" id="IPR011335">
    <property type="entry name" value="Restrct_endonuc-II-like"/>
</dbReference>
<keyword evidence="2" id="KW-0255">Endonuclease</keyword>
<gene>
    <name evidence="2" type="ORF">ACFQIC_19430</name>
</gene>
<reference evidence="3" key="1">
    <citation type="journal article" date="2019" name="Int. J. Syst. Evol. Microbiol.">
        <title>The Global Catalogue of Microorganisms (GCM) 10K type strain sequencing project: providing services to taxonomists for standard genome sequencing and annotation.</title>
        <authorList>
            <consortium name="The Broad Institute Genomics Platform"/>
            <consortium name="The Broad Institute Genome Sequencing Center for Infectious Disease"/>
            <person name="Wu L."/>
            <person name="Ma J."/>
        </authorList>
    </citation>
    <scope>NUCLEOTIDE SEQUENCE [LARGE SCALE GENOMIC DNA]</scope>
    <source>
        <strain evidence="3">CGMCC 4.1621</strain>
    </source>
</reference>
<sequence>MKEYIEYGVFFGLLAFTGVCVLRYKPAEEEVQSVELIEYNKCESPIERRLYNGLVSYGLQPRTQWPAGRRYRIDLAFPGRMIAIEADGKAYHSTPAQKAHDRKKDRYLRSKGWTVLRFSGSRIHRNLPSVVRRISDELSDEGT</sequence>
<keyword evidence="2" id="KW-0540">Nuclease</keyword>
<feature type="domain" description="Restriction endonuclease type II-like" evidence="1">
    <location>
        <begin position="47"/>
        <end position="138"/>
    </location>
</feature>
<keyword evidence="2" id="KW-0378">Hydrolase</keyword>
<evidence type="ECO:0000313" key="2">
    <source>
        <dbReference type="EMBL" id="MFC7063973.1"/>
    </source>
</evidence>
<evidence type="ECO:0000259" key="1">
    <source>
        <dbReference type="Pfam" id="PF18741"/>
    </source>
</evidence>
<dbReference type="Proteomes" id="UP001596410">
    <property type="component" value="Unassembled WGS sequence"/>
</dbReference>
<protein>
    <submittedName>
        <fullName evidence="2">Endonuclease domain-containing protein</fullName>
    </submittedName>
</protein>
<dbReference type="SUPFAM" id="SSF52980">
    <property type="entry name" value="Restriction endonuclease-like"/>
    <property type="match status" value="1"/>
</dbReference>
<dbReference type="EMBL" id="JBHSZV010000062">
    <property type="protein sequence ID" value="MFC7063973.1"/>
    <property type="molecule type" value="Genomic_DNA"/>
</dbReference>
<accession>A0ABW2EP43</accession>